<dbReference type="Pfam" id="PF00349">
    <property type="entry name" value="Hexokinase_1"/>
    <property type="match status" value="1"/>
</dbReference>
<evidence type="ECO:0000313" key="15">
    <source>
        <dbReference type="EMBL" id="CAB3253285.1"/>
    </source>
</evidence>
<gene>
    <name evidence="15" type="primary">Hk2-002</name>
</gene>
<evidence type="ECO:0000256" key="1">
    <source>
        <dbReference type="ARBA" id="ARBA00004888"/>
    </source>
</evidence>
<comment type="pathway">
    <text evidence="1">Carbohydrate degradation; glycolysis; D-glyceraldehyde 3-phosphate and glycerone phosphate from D-glucose: step 1/4.</text>
</comment>
<dbReference type="GO" id="GO:0005536">
    <property type="term" value="F:D-glucose binding"/>
    <property type="evidence" value="ECO:0007669"/>
    <property type="project" value="InterPro"/>
</dbReference>
<evidence type="ECO:0000256" key="10">
    <source>
        <dbReference type="ARBA" id="ARBA00047905"/>
    </source>
</evidence>
<comment type="catalytic activity">
    <reaction evidence="9">
        <text>a D-hexose + ATP = a D-hexose 6-phosphate + ADP + H(+)</text>
        <dbReference type="Rhea" id="RHEA:22740"/>
        <dbReference type="ChEBI" id="CHEBI:4194"/>
        <dbReference type="ChEBI" id="CHEBI:15378"/>
        <dbReference type="ChEBI" id="CHEBI:30616"/>
        <dbReference type="ChEBI" id="CHEBI:229467"/>
        <dbReference type="ChEBI" id="CHEBI:456216"/>
        <dbReference type="EC" id="2.7.1.1"/>
    </reaction>
    <physiologicalReaction direction="left-to-right" evidence="9">
        <dbReference type="Rhea" id="RHEA:22741"/>
    </physiologicalReaction>
</comment>
<feature type="domain" description="Hexokinase N-terminal" evidence="13">
    <location>
        <begin position="16"/>
        <end position="217"/>
    </location>
</feature>
<dbReference type="GO" id="GO:0006096">
    <property type="term" value="P:glycolytic process"/>
    <property type="evidence" value="ECO:0007669"/>
    <property type="project" value="UniProtKB-UniPathway"/>
</dbReference>
<dbReference type="InterPro" id="IPR022673">
    <property type="entry name" value="Hexokinase_C"/>
</dbReference>
<feature type="domain" description="Hexokinase C-terminal" evidence="14">
    <location>
        <begin position="224"/>
        <end position="475"/>
    </location>
</feature>
<dbReference type="PRINTS" id="PR00475">
    <property type="entry name" value="HEXOKINASE"/>
</dbReference>
<dbReference type="PANTHER" id="PTHR19443:SF16">
    <property type="entry name" value="HEXOKINASE TYPE 1-RELATED"/>
    <property type="match status" value="1"/>
</dbReference>
<dbReference type="GO" id="GO:0005524">
    <property type="term" value="F:ATP binding"/>
    <property type="evidence" value="ECO:0007669"/>
    <property type="project" value="UniProtKB-UniRule"/>
</dbReference>
<evidence type="ECO:0000256" key="2">
    <source>
        <dbReference type="ARBA" id="ARBA00005028"/>
    </source>
</evidence>
<dbReference type="SUPFAM" id="SSF53067">
    <property type="entry name" value="Actin-like ATPase domain"/>
    <property type="match status" value="2"/>
</dbReference>
<dbReference type="Gene3D" id="3.40.367.20">
    <property type="match status" value="1"/>
</dbReference>
<keyword evidence="7 12" id="KW-0067">ATP-binding</keyword>
<evidence type="ECO:0000256" key="8">
    <source>
        <dbReference type="ARBA" id="ARBA00023152"/>
    </source>
</evidence>
<comment type="pathway">
    <text evidence="2">Carbohydrate metabolism; hexose metabolism.</text>
</comment>
<dbReference type="PROSITE" id="PS00378">
    <property type="entry name" value="HEXOKINASE_1"/>
    <property type="match status" value="1"/>
</dbReference>
<evidence type="ECO:0000256" key="9">
    <source>
        <dbReference type="ARBA" id="ARBA00044613"/>
    </source>
</evidence>
<dbReference type="UniPathway" id="UPA00242"/>
<dbReference type="InterPro" id="IPR043129">
    <property type="entry name" value="ATPase_NBD"/>
</dbReference>
<keyword evidence="6 12" id="KW-0418">Kinase</keyword>
<evidence type="ECO:0000256" key="12">
    <source>
        <dbReference type="RuleBase" id="RU362007"/>
    </source>
</evidence>
<evidence type="ECO:0000256" key="3">
    <source>
        <dbReference type="ARBA" id="ARBA00009225"/>
    </source>
</evidence>
<comment type="similarity">
    <text evidence="3 12">Belongs to the hexokinase family.</text>
</comment>
<evidence type="ECO:0000256" key="4">
    <source>
        <dbReference type="ARBA" id="ARBA00022679"/>
    </source>
</evidence>
<dbReference type="InterPro" id="IPR019807">
    <property type="entry name" value="Hexokinase_BS"/>
</dbReference>
<dbReference type="PROSITE" id="PS51748">
    <property type="entry name" value="HEXOKINASE_2"/>
    <property type="match status" value="1"/>
</dbReference>
<protein>
    <recommendedName>
        <fullName evidence="12">Phosphotransferase</fullName>
        <ecNumber evidence="12">2.7.1.-</ecNumber>
    </recommendedName>
</protein>
<dbReference type="Pfam" id="PF03727">
    <property type="entry name" value="Hexokinase_2"/>
    <property type="match status" value="1"/>
</dbReference>
<dbReference type="InterPro" id="IPR022672">
    <property type="entry name" value="Hexokinase_N"/>
</dbReference>
<dbReference type="EC" id="2.7.1.-" evidence="12"/>
<accession>A0A6F9DE00</accession>
<organism evidence="15">
    <name type="scientific">Phallusia mammillata</name>
    <dbReference type="NCBI Taxonomy" id="59560"/>
    <lineage>
        <taxon>Eukaryota</taxon>
        <taxon>Metazoa</taxon>
        <taxon>Chordata</taxon>
        <taxon>Tunicata</taxon>
        <taxon>Ascidiacea</taxon>
        <taxon>Phlebobranchia</taxon>
        <taxon>Ascidiidae</taxon>
        <taxon>Phallusia</taxon>
    </lineage>
</organism>
<keyword evidence="8 12" id="KW-0324">Glycolysis</keyword>
<evidence type="ECO:0000256" key="11">
    <source>
        <dbReference type="ARBA" id="ARBA00048160"/>
    </source>
</evidence>
<evidence type="ECO:0000259" key="14">
    <source>
        <dbReference type="Pfam" id="PF03727"/>
    </source>
</evidence>
<dbReference type="CDD" id="cd24019">
    <property type="entry name" value="ASKHA_NBD_HK_meta"/>
    <property type="match status" value="1"/>
</dbReference>
<dbReference type="GO" id="GO:0008865">
    <property type="term" value="F:fructokinase activity"/>
    <property type="evidence" value="ECO:0007669"/>
    <property type="project" value="TreeGrafter"/>
</dbReference>
<name>A0A6F9DE00_9ASCI</name>
<comment type="catalytic activity">
    <reaction evidence="11">
        <text>D-glucose + ATP = D-glucose 6-phosphate + ADP + H(+)</text>
        <dbReference type="Rhea" id="RHEA:17825"/>
        <dbReference type="ChEBI" id="CHEBI:4167"/>
        <dbReference type="ChEBI" id="CHEBI:15378"/>
        <dbReference type="ChEBI" id="CHEBI:30616"/>
        <dbReference type="ChEBI" id="CHEBI:61548"/>
        <dbReference type="ChEBI" id="CHEBI:456216"/>
        <dbReference type="EC" id="2.7.1.1"/>
    </reaction>
    <physiologicalReaction direction="left-to-right" evidence="11">
        <dbReference type="Rhea" id="RHEA:17826"/>
    </physiologicalReaction>
</comment>
<dbReference type="FunFam" id="3.40.367.20:FF:000001">
    <property type="entry name" value="Hexokinase 1"/>
    <property type="match status" value="1"/>
</dbReference>
<dbReference type="Gene3D" id="3.30.420.40">
    <property type="match status" value="1"/>
</dbReference>
<evidence type="ECO:0000256" key="7">
    <source>
        <dbReference type="ARBA" id="ARBA00022840"/>
    </source>
</evidence>
<dbReference type="GO" id="GO:0001678">
    <property type="term" value="P:intracellular glucose homeostasis"/>
    <property type="evidence" value="ECO:0007669"/>
    <property type="project" value="InterPro"/>
</dbReference>
<dbReference type="FunFam" id="3.30.420.40:FF:000095">
    <property type="entry name" value="Phosphotransferase"/>
    <property type="match status" value="1"/>
</dbReference>
<dbReference type="UniPathway" id="UPA00109">
    <property type="reaction ID" value="UER00180"/>
</dbReference>
<evidence type="ECO:0000256" key="6">
    <source>
        <dbReference type="ARBA" id="ARBA00022777"/>
    </source>
</evidence>
<dbReference type="GO" id="GO:0004340">
    <property type="term" value="F:glucokinase activity"/>
    <property type="evidence" value="ECO:0007669"/>
    <property type="project" value="TreeGrafter"/>
</dbReference>
<comment type="catalytic activity">
    <reaction evidence="10">
        <text>D-fructose + ATP = D-fructose 6-phosphate + ADP + H(+)</text>
        <dbReference type="Rhea" id="RHEA:16125"/>
        <dbReference type="ChEBI" id="CHEBI:15378"/>
        <dbReference type="ChEBI" id="CHEBI:30616"/>
        <dbReference type="ChEBI" id="CHEBI:37721"/>
        <dbReference type="ChEBI" id="CHEBI:61527"/>
        <dbReference type="ChEBI" id="CHEBI:456216"/>
        <dbReference type="EC" id="2.7.1.1"/>
    </reaction>
    <physiologicalReaction direction="left-to-right" evidence="10">
        <dbReference type="Rhea" id="RHEA:16126"/>
    </physiologicalReaction>
</comment>
<dbReference type="GO" id="GO:0006006">
    <property type="term" value="P:glucose metabolic process"/>
    <property type="evidence" value="ECO:0007669"/>
    <property type="project" value="TreeGrafter"/>
</dbReference>
<dbReference type="GO" id="GO:0005739">
    <property type="term" value="C:mitochondrion"/>
    <property type="evidence" value="ECO:0007669"/>
    <property type="project" value="TreeGrafter"/>
</dbReference>
<evidence type="ECO:0000256" key="5">
    <source>
        <dbReference type="ARBA" id="ARBA00022741"/>
    </source>
</evidence>
<dbReference type="PANTHER" id="PTHR19443">
    <property type="entry name" value="HEXOKINASE"/>
    <property type="match status" value="1"/>
</dbReference>
<keyword evidence="4 12" id="KW-0808">Transferase</keyword>
<dbReference type="InterPro" id="IPR001312">
    <property type="entry name" value="Hexokinase"/>
</dbReference>
<proteinExistence type="evidence at transcript level"/>
<dbReference type="EMBL" id="LR785770">
    <property type="protein sequence ID" value="CAB3253285.1"/>
    <property type="molecule type" value="mRNA"/>
</dbReference>
<dbReference type="GO" id="GO:0005829">
    <property type="term" value="C:cytosol"/>
    <property type="evidence" value="ECO:0007669"/>
    <property type="project" value="TreeGrafter"/>
</dbReference>
<sequence>MSCSKHTAVSPAIDQKVKEVEAKINLSDEQLNSIMLKLMDEMKKGLGKDTNAEAKVKMIPSFVKALPDGTERGSFLALDLGGTNFRVLLVKINEPDAKNSKPNIEMDSQIYKMPEDVITGSGTALFDHIASCMADFLRKLNLLDQKLPVGFTFSFPCKQEGLDHGTLITWTKGFTASGVVGQDIVKMLREAIDRRGEFQCDIVAVVNDTVGTLMSCAHTYPQCKVGLIVGTGSNACYMEKTSNIELLESDDGDMCINMEWGAFGDDGTLDEYRNEYDQHVDEHSLNRGKQLYEKMISGMYMGEIVRLVLCQLTKDGVIFGGLSHDSHLFTAGKFETSYVSQIESFAKVSSKKCDLNAVPGGMTAVQNILASLDIGAIRADCEVVIRVCEAVSKRAAHLCAAGVAAVARKIKANHPEKDDLSITVGVDGTVYKKHPTFSNLMNEKVKLLCKESGVNVDFALSYDGSGKGAALITAVAHRLQRQVVNGY</sequence>
<reference evidence="15" key="1">
    <citation type="submission" date="2020-04" db="EMBL/GenBank/DDBJ databases">
        <authorList>
            <person name="Neveu A P."/>
        </authorList>
    </citation>
    <scope>NUCLEOTIDE SEQUENCE</scope>
    <source>
        <tissue evidence="15">Whole embryo</tissue>
    </source>
</reference>
<evidence type="ECO:0000259" key="13">
    <source>
        <dbReference type="Pfam" id="PF00349"/>
    </source>
</evidence>
<dbReference type="AlphaFoldDB" id="A0A6F9DE00"/>
<keyword evidence="5 12" id="KW-0547">Nucleotide-binding</keyword>